<reference evidence="1" key="1">
    <citation type="submission" date="2020-09" db="EMBL/GenBank/DDBJ databases">
        <title>Genome-Enabled Discovery of Anthraquinone Biosynthesis in Senna tora.</title>
        <authorList>
            <person name="Kang S.-H."/>
            <person name="Pandey R.P."/>
            <person name="Lee C.-M."/>
            <person name="Sim J.-S."/>
            <person name="Jeong J.-T."/>
            <person name="Choi B.-S."/>
            <person name="Jung M."/>
            <person name="Ginzburg D."/>
            <person name="Zhao K."/>
            <person name="Won S.Y."/>
            <person name="Oh T.-J."/>
            <person name="Yu Y."/>
            <person name="Kim N.-H."/>
            <person name="Lee O.R."/>
            <person name="Lee T.-H."/>
            <person name="Bashyal P."/>
            <person name="Kim T.-S."/>
            <person name="Lee W.-H."/>
            <person name="Kawkins C."/>
            <person name="Kim C.-K."/>
            <person name="Kim J.S."/>
            <person name="Ahn B.O."/>
            <person name="Rhee S.Y."/>
            <person name="Sohng J.K."/>
        </authorList>
    </citation>
    <scope>NUCLEOTIDE SEQUENCE</scope>
    <source>
        <tissue evidence="1">Leaf</tissue>
    </source>
</reference>
<keyword evidence="2" id="KW-1185">Reference proteome</keyword>
<dbReference type="EMBL" id="JAAIUW010000002">
    <property type="protein sequence ID" value="KAF7842375.1"/>
    <property type="molecule type" value="Genomic_DNA"/>
</dbReference>
<gene>
    <name evidence="1" type="ORF">G2W53_004673</name>
</gene>
<evidence type="ECO:0000313" key="1">
    <source>
        <dbReference type="EMBL" id="KAF7842375.1"/>
    </source>
</evidence>
<dbReference type="Proteomes" id="UP000634136">
    <property type="component" value="Unassembled WGS sequence"/>
</dbReference>
<dbReference type="OrthoDB" id="407275at2759"/>
<accession>A0A834XDD5</accession>
<name>A0A834XDD5_9FABA</name>
<dbReference type="Gene3D" id="3.40.462.20">
    <property type="match status" value="1"/>
</dbReference>
<comment type="caution">
    <text evidence="1">The sequence shown here is derived from an EMBL/GenBank/DDBJ whole genome shotgun (WGS) entry which is preliminary data.</text>
</comment>
<organism evidence="1 2">
    <name type="scientific">Senna tora</name>
    <dbReference type="NCBI Taxonomy" id="362788"/>
    <lineage>
        <taxon>Eukaryota</taxon>
        <taxon>Viridiplantae</taxon>
        <taxon>Streptophyta</taxon>
        <taxon>Embryophyta</taxon>
        <taxon>Tracheophyta</taxon>
        <taxon>Spermatophyta</taxon>
        <taxon>Magnoliopsida</taxon>
        <taxon>eudicotyledons</taxon>
        <taxon>Gunneridae</taxon>
        <taxon>Pentapetalae</taxon>
        <taxon>rosids</taxon>
        <taxon>fabids</taxon>
        <taxon>Fabales</taxon>
        <taxon>Fabaceae</taxon>
        <taxon>Caesalpinioideae</taxon>
        <taxon>Cassia clade</taxon>
        <taxon>Senna</taxon>
    </lineage>
</organism>
<sequence length="156" mass="17814">MFLGESEELVKILDNEFPLLANFLKRKSDYVETPISKSGLDWIWKKMMEVGKTGLVFNPYGKLFKVQYSVHWEEGGEEAERNYTSGIRRLYVYMTPFVTKNPRAYDDEEAAARACDLAALKYWGDAFVVVAFASDLELEVEVFGANHGGLESSEYE</sequence>
<dbReference type="AlphaFoldDB" id="A0A834XDD5"/>
<protein>
    <submittedName>
        <fullName evidence="1">Berberine bridge enzyme-like 21</fullName>
    </submittedName>
</protein>
<evidence type="ECO:0000313" key="2">
    <source>
        <dbReference type="Proteomes" id="UP000634136"/>
    </source>
</evidence>
<proteinExistence type="predicted"/>
<dbReference type="PANTHER" id="PTHR32448">
    <property type="entry name" value="OS08G0158400 PROTEIN"/>
    <property type="match status" value="1"/>
</dbReference>